<comment type="caution">
    <text evidence="10">The sequence shown here is derived from an EMBL/GenBank/DDBJ whole genome shotgun (WGS) entry which is preliminary data.</text>
</comment>
<dbReference type="GO" id="GO:0046872">
    <property type="term" value="F:metal ion binding"/>
    <property type="evidence" value="ECO:0007669"/>
    <property type="project" value="UniProtKB-KW"/>
</dbReference>
<evidence type="ECO:0000256" key="1">
    <source>
        <dbReference type="ARBA" id="ARBA00007352"/>
    </source>
</evidence>
<evidence type="ECO:0000256" key="2">
    <source>
        <dbReference type="ARBA" id="ARBA00008205"/>
    </source>
</evidence>
<dbReference type="InterPro" id="IPR019591">
    <property type="entry name" value="Mrp/NBP35_ATP-bd"/>
</dbReference>
<evidence type="ECO:0000256" key="4">
    <source>
        <dbReference type="ARBA" id="ARBA00022741"/>
    </source>
</evidence>
<sequence length="361" mass="38553">MTDVAIREDMVLDALRAVMDPDLNRDIVSLNFIRNLKIEGTTVSFDVNLTTPACPVKDRLRDQSKQAVLSKVPGVKDVLVNMTSEVRRAPGPDTSVLKNVRNIIAVGSGKGGVGKSTVAANLAVSLAGSGARVGLLDADIYGPSIPILMRAGHPAEPREDNVIEPGLAHGVKLMSMGYMSPGDQPLIWRGPMAHKALQQCLLGVNWGELDYLVVDLPPGTGDVHLTLVQTASVTGAVIVSTPQDVGLQISMKTLRMFQQTKVHLLGIVENMSTYVCPHCGERDDLFGHGGAKRAAESLGVPFLGEIPLDAAIRRYSDEGTPVVLSEPESPSGKAFQEIAGKLAQQVSIQTFKRIALTVVEE</sequence>
<dbReference type="FunFam" id="3.40.50.300:FF:001119">
    <property type="entry name" value="Iron-sulfur cluster carrier protein"/>
    <property type="match status" value="1"/>
</dbReference>
<evidence type="ECO:0000256" key="6">
    <source>
        <dbReference type="ARBA" id="ARBA00023004"/>
    </source>
</evidence>
<evidence type="ECO:0000256" key="8">
    <source>
        <dbReference type="HAMAP-Rule" id="MF_02040"/>
    </source>
</evidence>
<dbReference type="PANTHER" id="PTHR42961">
    <property type="entry name" value="IRON-SULFUR PROTEIN NUBPL"/>
    <property type="match status" value="1"/>
</dbReference>
<evidence type="ECO:0000256" key="5">
    <source>
        <dbReference type="ARBA" id="ARBA00022840"/>
    </source>
</evidence>
<dbReference type="GO" id="GO:0140663">
    <property type="term" value="F:ATP-dependent FeS chaperone activity"/>
    <property type="evidence" value="ECO:0007669"/>
    <property type="project" value="InterPro"/>
</dbReference>
<dbReference type="InterPro" id="IPR044304">
    <property type="entry name" value="NUBPL-like"/>
</dbReference>
<keyword evidence="5 8" id="KW-0067">ATP-binding</keyword>
<name>A0A538TQT1_UNCEI</name>
<dbReference type="InterPro" id="IPR034904">
    <property type="entry name" value="FSCA_dom_sf"/>
</dbReference>
<keyword evidence="3 8" id="KW-0479">Metal-binding</keyword>
<organism evidence="10 11">
    <name type="scientific">Eiseniibacteriota bacterium</name>
    <dbReference type="NCBI Taxonomy" id="2212470"/>
    <lineage>
        <taxon>Bacteria</taxon>
        <taxon>Candidatus Eiseniibacteriota</taxon>
    </lineage>
</organism>
<dbReference type="Proteomes" id="UP000317691">
    <property type="component" value="Unassembled WGS sequence"/>
</dbReference>
<evidence type="ECO:0000259" key="9">
    <source>
        <dbReference type="Pfam" id="PF01883"/>
    </source>
</evidence>
<dbReference type="GO" id="GO:0016226">
    <property type="term" value="P:iron-sulfur cluster assembly"/>
    <property type="evidence" value="ECO:0007669"/>
    <property type="project" value="InterPro"/>
</dbReference>
<feature type="binding site" evidence="8">
    <location>
        <begin position="109"/>
        <end position="116"/>
    </location>
    <ligand>
        <name>ATP</name>
        <dbReference type="ChEBI" id="CHEBI:30616"/>
    </ligand>
</feature>
<comment type="subunit">
    <text evidence="8">Homodimer.</text>
</comment>
<comment type="function">
    <text evidence="8">Binds and transfers iron-sulfur (Fe-S) clusters to target apoproteins. Can hydrolyze ATP.</text>
</comment>
<dbReference type="PANTHER" id="PTHR42961:SF2">
    <property type="entry name" value="IRON-SULFUR PROTEIN NUBPL"/>
    <property type="match status" value="1"/>
</dbReference>
<comment type="similarity">
    <text evidence="8">Belongs to the Mrp/NBP35 ATP-binding proteins family.</text>
</comment>
<feature type="domain" description="MIP18 family-like" evidence="9">
    <location>
        <begin position="8"/>
        <end position="80"/>
    </location>
</feature>
<dbReference type="InterPro" id="IPR000808">
    <property type="entry name" value="Mrp-like_CS"/>
</dbReference>
<evidence type="ECO:0000256" key="7">
    <source>
        <dbReference type="ARBA" id="ARBA00023014"/>
    </source>
</evidence>
<comment type="similarity">
    <text evidence="1">In the N-terminal section; belongs to the MIP18 family.</text>
</comment>
<dbReference type="Gene3D" id="3.30.300.130">
    <property type="entry name" value="Fe-S cluster assembly (FSCA)"/>
    <property type="match status" value="1"/>
</dbReference>
<reference evidence="10 11" key="1">
    <citation type="journal article" date="2019" name="Nat. Microbiol.">
        <title>Mediterranean grassland soil C-N compound turnover is dependent on rainfall and depth, and is mediated by genomically divergent microorganisms.</title>
        <authorList>
            <person name="Diamond S."/>
            <person name="Andeer P.F."/>
            <person name="Li Z."/>
            <person name="Crits-Christoph A."/>
            <person name="Burstein D."/>
            <person name="Anantharaman K."/>
            <person name="Lane K.R."/>
            <person name="Thomas B.C."/>
            <person name="Pan C."/>
            <person name="Northen T.R."/>
            <person name="Banfield J.F."/>
        </authorList>
    </citation>
    <scope>NUCLEOTIDE SEQUENCE [LARGE SCALE GENOMIC DNA]</scope>
    <source>
        <strain evidence="10">WS_9</strain>
    </source>
</reference>
<dbReference type="SUPFAM" id="SSF117916">
    <property type="entry name" value="Fe-S cluster assembly (FSCA) domain-like"/>
    <property type="match status" value="1"/>
</dbReference>
<dbReference type="InterPro" id="IPR027417">
    <property type="entry name" value="P-loop_NTPase"/>
</dbReference>
<keyword evidence="6 8" id="KW-0408">Iron</keyword>
<keyword evidence="4 8" id="KW-0547">Nucleotide-binding</keyword>
<comment type="similarity">
    <text evidence="2">In the C-terminal section; belongs to the Mrp/NBP35 ATP-binding proteins family.</text>
</comment>
<dbReference type="InterPro" id="IPR002744">
    <property type="entry name" value="MIP18-like"/>
</dbReference>
<dbReference type="EMBL" id="VBOZ01000010">
    <property type="protein sequence ID" value="TMQ65982.1"/>
    <property type="molecule type" value="Genomic_DNA"/>
</dbReference>
<gene>
    <name evidence="10" type="ORF">E6K79_03730</name>
</gene>
<proteinExistence type="inferred from homology"/>
<evidence type="ECO:0000313" key="10">
    <source>
        <dbReference type="EMBL" id="TMQ65982.1"/>
    </source>
</evidence>
<dbReference type="Gene3D" id="3.40.50.300">
    <property type="entry name" value="P-loop containing nucleotide triphosphate hydrolases"/>
    <property type="match status" value="1"/>
</dbReference>
<dbReference type="SUPFAM" id="SSF52540">
    <property type="entry name" value="P-loop containing nucleoside triphosphate hydrolases"/>
    <property type="match status" value="1"/>
</dbReference>
<evidence type="ECO:0000256" key="3">
    <source>
        <dbReference type="ARBA" id="ARBA00022723"/>
    </source>
</evidence>
<dbReference type="InterPro" id="IPR033756">
    <property type="entry name" value="YlxH/NBP35"/>
</dbReference>
<dbReference type="GO" id="GO:0051539">
    <property type="term" value="F:4 iron, 4 sulfur cluster binding"/>
    <property type="evidence" value="ECO:0007669"/>
    <property type="project" value="TreeGrafter"/>
</dbReference>
<dbReference type="Pfam" id="PF10609">
    <property type="entry name" value="ParA"/>
    <property type="match status" value="1"/>
</dbReference>
<dbReference type="AlphaFoldDB" id="A0A538TQT1"/>
<evidence type="ECO:0000313" key="11">
    <source>
        <dbReference type="Proteomes" id="UP000317691"/>
    </source>
</evidence>
<accession>A0A538TQT1</accession>
<dbReference type="HAMAP" id="MF_02040">
    <property type="entry name" value="Mrp_NBP35"/>
    <property type="match status" value="1"/>
</dbReference>
<dbReference type="Pfam" id="PF01883">
    <property type="entry name" value="FeS_assembly_P"/>
    <property type="match status" value="1"/>
</dbReference>
<keyword evidence="7 8" id="KW-0411">Iron-sulfur</keyword>
<protein>
    <recommendedName>
        <fullName evidence="8">Iron-sulfur cluster carrier protein</fullName>
    </recommendedName>
</protein>
<dbReference type="PROSITE" id="PS01215">
    <property type="entry name" value="MRP"/>
    <property type="match status" value="1"/>
</dbReference>
<dbReference type="GO" id="GO:0005524">
    <property type="term" value="F:ATP binding"/>
    <property type="evidence" value="ECO:0007669"/>
    <property type="project" value="UniProtKB-UniRule"/>
</dbReference>
<keyword evidence="8" id="KW-0378">Hydrolase</keyword>
<dbReference type="CDD" id="cd02037">
    <property type="entry name" value="Mrp_NBP35"/>
    <property type="match status" value="1"/>
</dbReference>
<dbReference type="GO" id="GO:0016887">
    <property type="term" value="F:ATP hydrolysis activity"/>
    <property type="evidence" value="ECO:0007669"/>
    <property type="project" value="UniProtKB-UniRule"/>
</dbReference>